<accession>A0A9N8E4V5</accession>
<evidence type="ECO:0000313" key="2">
    <source>
        <dbReference type="Proteomes" id="UP001153069"/>
    </source>
</evidence>
<gene>
    <name evidence="1" type="ORF">SEMRO_661_G183170.1</name>
</gene>
<evidence type="ECO:0000313" key="1">
    <source>
        <dbReference type="EMBL" id="CAB9514562.1"/>
    </source>
</evidence>
<dbReference type="EMBL" id="CAICTM010000660">
    <property type="protein sequence ID" value="CAB9514562.1"/>
    <property type="molecule type" value="Genomic_DNA"/>
</dbReference>
<reference evidence="1" key="1">
    <citation type="submission" date="2020-06" db="EMBL/GenBank/DDBJ databases">
        <authorList>
            <consortium name="Plant Systems Biology data submission"/>
        </authorList>
    </citation>
    <scope>NUCLEOTIDE SEQUENCE</scope>
    <source>
        <strain evidence="1">D6</strain>
    </source>
</reference>
<comment type="caution">
    <text evidence="1">The sequence shown here is derived from an EMBL/GenBank/DDBJ whole genome shotgun (WGS) entry which is preliminary data.</text>
</comment>
<keyword evidence="2" id="KW-1185">Reference proteome</keyword>
<name>A0A9N8E4V5_9STRA</name>
<organism evidence="1 2">
    <name type="scientific">Seminavis robusta</name>
    <dbReference type="NCBI Taxonomy" id="568900"/>
    <lineage>
        <taxon>Eukaryota</taxon>
        <taxon>Sar</taxon>
        <taxon>Stramenopiles</taxon>
        <taxon>Ochrophyta</taxon>
        <taxon>Bacillariophyta</taxon>
        <taxon>Bacillariophyceae</taxon>
        <taxon>Bacillariophycidae</taxon>
        <taxon>Naviculales</taxon>
        <taxon>Naviculaceae</taxon>
        <taxon>Seminavis</taxon>
    </lineage>
</organism>
<dbReference type="AlphaFoldDB" id="A0A9N8E4V5"/>
<sequence>MMMTKKSVAFSNTVTLQDASECHAFSEDQMDLLWWSRDELKATRKQLKKIIKKPAKLNFATDCWRGLEAFANRSKDARYSQHIQPVLEFTRSAAQRDDESIRCFSASLSARTTEEAVKLATNDFLEAYGIHRETMCSKTVDSCFATQKQKIKTHRPTASATAMPMARTA</sequence>
<dbReference type="Proteomes" id="UP001153069">
    <property type="component" value="Unassembled WGS sequence"/>
</dbReference>
<proteinExistence type="predicted"/>
<protein>
    <submittedName>
        <fullName evidence="1">Uncharacterized protein</fullName>
    </submittedName>
</protein>